<dbReference type="Proteomes" id="UP001314205">
    <property type="component" value="Unassembled WGS sequence"/>
</dbReference>
<evidence type="ECO:0000313" key="2">
    <source>
        <dbReference type="EMBL" id="CAK1585172.1"/>
    </source>
</evidence>
<name>A0AAV1KTH4_9NEOP</name>
<sequence>MNICESCSKEFNDGAQCYVCKKRYDFGCAGITERGFRNLGADRRAQWKCLQCKMVSFSPSRSSSEVTPGGDTGGESATLDVILKEIREMKKLVTTVPSLIEDIKSIKVELNHLKESCEYNNSSLKSFQDQVSSLERGVSQIEKIQNSLAVANKEISNLKSVIETKEQWSRLSNVEVKGIPLKPNENLFEIAESMGKAVGYEFHISQINYIFRVPMFNTKEKAIIINFINRYVKEELVAAARACKTLEAKDVGFGGNRQRVFVNDHLTPEHKKLLTKTRTLAKDRGYSYIWVKYGKIHIRKNDTSPVLIIAKEADLNKIA</sequence>
<dbReference type="EMBL" id="CAVLGL010000079">
    <property type="protein sequence ID" value="CAK1585172.1"/>
    <property type="molecule type" value="Genomic_DNA"/>
</dbReference>
<evidence type="ECO:0000259" key="1">
    <source>
        <dbReference type="Pfam" id="PF25298"/>
    </source>
</evidence>
<reference evidence="2 3" key="1">
    <citation type="submission" date="2023-11" db="EMBL/GenBank/DDBJ databases">
        <authorList>
            <person name="Hedman E."/>
            <person name="Englund M."/>
            <person name="Stromberg M."/>
            <person name="Nyberg Akerstrom W."/>
            <person name="Nylinder S."/>
            <person name="Jareborg N."/>
            <person name="Kallberg Y."/>
            <person name="Kronander E."/>
        </authorList>
    </citation>
    <scope>NUCLEOTIDE SEQUENCE [LARGE SCALE GENOMIC DNA]</scope>
</reference>
<feature type="domain" description="FP protein C-terminal" evidence="1">
    <location>
        <begin position="267"/>
        <end position="318"/>
    </location>
</feature>
<accession>A0AAV1KTH4</accession>
<dbReference type="InterPro" id="IPR057251">
    <property type="entry name" value="FP_C"/>
</dbReference>
<organism evidence="2 3">
    <name type="scientific">Parnassius mnemosyne</name>
    <name type="common">clouded apollo</name>
    <dbReference type="NCBI Taxonomy" id="213953"/>
    <lineage>
        <taxon>Eukaryota</taxon>
        <taxon>Metazoa</taxon>
        <taxon>Ecdysozoa</taxon>
        <taxon>Arthropoda</taxon>
        <taxon>Hexapoda</taxon>
        <taxon>Insecta</taxon>
        <taxon>Pterygota</taxon>
        <taxon>Neoptera</taxon>
        <taxon>Endopterygota</taxon>
        <taxon>Lepidoptera</taxon>
        <taxon>Glossata</taxon>
        <taxon>Ditrysia</taxon>
        <taxon>Papilionoidea</taxon>
        <taxon>Papilionidae</taxon>
        <taxon>Parnassiinae</taxon>
        <taxon>Parnassini</taxon>
        <taxon>Parnassius</taxon>
        <taxon>Driopa</taxon>
    </lineage>
</organism>
<dbReference type="AlphaFoldDB" id="A0AAV1KTH4"/>
<evidence type="ECO:0000313" key="3">
    <source>
        <dbReference type="Proteomes" id="UP001314205"/>
    </source>
</evidence>
<protein>
    <recommendedName>
        <fullName evidence="1">FP protein C-terminal domain-containing protein</fullName>
    </recommendedName>
</protein>
<dbReference type="Gene3D" id="3.30.40.10">
    <property type="entry name" value="Zinc/RING finger domain, C3HC4 (zinc finger)"/>
    <property type="match status" value="1"/>
</dbReference>
<dbReference type="InterPro" id="IPR013083">
    <property type="entry name" value="Znf_RING/FYVE/PHD"/>
</dbReference>
<gene>
    <name evidence="2" type="ORF">PARMNEM_LOCUS6300</name>
</gene>
<dbReference type="Pfam" id="PF25298">
    <property type="entry name" value="Baculo_FP_2nd"/>
    <property type="match status" value="1"/>
</dbReference>
<keyword evidence="3" id="KW-1185">Reference proteome</keyword>
<proteinExistence type="predicted"/>
<comment type="caution">
    <text evidence="2">The sequence shown here is derived from an EMBL/GenBank/DDBJ whole genome shotgun (WGS) entry which is preliminary data.</text>
</comment>